<dbReference type="PANTHER" id="PTHR36852">
    <property type="entry name" value="PROTEIN GVPL 2"/>
    <property type="match status" value="1"/>
</dbReference>
<name>A0ABU4TEV4_9PSEU</name>
<organism evidence="4 5">
    <name type="scientific">Lentzea miocenica</name>
    <dbReference type="NCBI Taxonomy" id="3095431"/>
    <lineage>
        <taxon>Bacteria</taxon>
        <taxon>Bacillati</taxon>
        <taxon>Actinomycetota</taxon>
        <taxon>Actinomycetes</taxon>
        <taxon>Pseudonocardiales</taxon>
        <taxon>Pseudonocardiaceae</taxon>
        <taxon>Lentzea</taxon>
    </lineage>
</organism>
<comment type="caution">
    <text evidence="4">The sequence shown here is derived from an EMBL/GenBank/DDBJ whole genome shotgun (WGS) entry which is preliminary data.</text>
</comment>
<dbReference type="RefSeq" id="WP_319971682.1">
    <property type="nucleotide sequence ID" value="NZ_JAXAVW010000047.1"/>
</dbReference>
<dbReference type="Pfam" id="PF06386">
    <property type="entry name" value="GvpL_GvpF"/>
    <property type="match status" value="1"/>
</dbReference>
<comment type="similarity">
    <text evidence="3">Belongs to the gas vesicle GvpF/GvpL family.</text>
</comment>
<evidence type="ECO:0000313" key="5">
    <source>
        <dbReference type="Proteomes" id="UP001285521"/>
    </source>
</evidence>
<dbReference type="EMBL" id="JAXAVW010000047">
    <property type="protein sequence ID" value="MDX8036686.1"/>
    <property type="molecule type" value="Genomic_DNA"/>
</dbReference>
<proteinExistence type="inferred from homology"/>
<comment type="subcellular location">
    <subcellularLocation>
        <location evidence="2">Gas vesicle</location>
    </subcellularLocation>
</comment>
<keyword evidence="1" id="KW-0304">Gas vesicle</keyword>
<reference evidence="4 5" key="1">
    <citation type="submission" date="2023-11" db="EMBL/GenBank/DDBJ databases">
        <title>Lentzea sokolovensis, sp. nov., Lentzea kristufkii, sp. nov., and Lentzea miocenensis, sp. nov., rare actinobacteria from Sokolov Coal Basin, Miocene lacustrine sediment, Czech Republic.</title>
        <authorList>
            <person name="Lara A."/>
            <person name="Kotroba L."/>
            <person name="Nouioui I."/>
            <person name="Neumann-Schaal M."/>
            <person name="Mast Y."/>
            <person name="Chronakova A."/>
        </authorList>
    </citation>
    <scope>NUCLEOTIDE SEQUENCE [LARGE SCALE GENOMIC DNA]</scope>
    <source>
        <strain evidence="4 5">BCCO 10_0856</strain>
    </source>
</reference>
<dbReference type="PANTHER" id="PTHR36852:SF1">
    <property type="entry name" value="PROTEIN GVPL 2"/>
    <property type="match status" value="1"/>
</dbReference>
<dbReference type="InterPro" id="IPR009430">
    <property type="entry name" value="GvpL/GvpF"/>
</dbReference>
<keyword evidence="5" id="KW-1185">Reference proteome</keyword>
<gene>
    <name evidence="4" type="ORF">SK803_41380</name>
</gene>
<evidence type="ECO:0000313" key="4">
    <source>
        <dbReference type="EMBL" id="MDX8036686.1"/>
    </source>
</evidence>
<accession>A0ABU4TEV4</accession>
<sequence>MTLHLHGIVRAARPLPDGSPFRLVEVEDVAVVVSDRVEDRALTEQEATAHLAGLCALLPGGPVLPLRIGTTAVDEAAARAAVLALVVPVLRGRLDRLDGMAELHVRLVFEEDVVVRGVYHEGGFTGGGPDLATTIARGELIARRIEAWCAKRADGLLTPVSALAGAVVSLATREATVQLRAFLVPLDQAGAVRAAVARLGAEGVVATCAGPLPAFHFLDPAPHRGQPENPPSSRWGW</sequence>
<evidence type="ECO:0000256" key="3">
    <source>
        <dbReference type="ARBA" id="ARBA00035643"/>
    </source>
</evidence>
<dbReference type="Proteomes" id="UP001285521">
    <property type="component" value="Unassembled WGS sequence"/>
</dbReference>
<protein>
    <submittedName>
        <fullName evidence="4">GvpL/GvpF family gas vesicle protein</fullName>
    </submittedName>
</protein>
<evidence type="ECO:0000256" key="1">
    <source>
        <dbReference type="ARBA" id="ARBA00022987"/>
    </source>
</evidence>
<evidence type="ECO:0000256" key="2">
    <source>
        <dbReference type="ARBA" id="ARBA00035108"/>
    </source>
</evidence>